<evidence type="ECO:0000256" key="1">
    <source>
        <dbReference type="SAM" id="Phobius"/>
    </source>
</evidence>
<sequence length="60" mass="6984">MYKSQNERYLKSNFVKRSNHLLNINLLVSSILHLIINCFGSAFAKAELLLRIYPTFIITI</sequence>
<reference evidence="2 3" key="1">
    <citation type="journal article" date="2013" name="Genome Biol. Evol.">
        <title>Genomic makeup of the marine flavobacterium Nonlabens (Donghaeana) dokdonensis DSW-6 and identification of a novel class of rhodopsins.</title>
        <authorList>
            <person name="Kwon S.K."/>
            <person name="Kim B.K."/>
            <person name="Song J.Y."/>
            <person name="Kwak M.J."/>
            <person name="Lee C.H."/>
            <person name="Yoon J.H."/>
            <person name="Oh T.K."/>
            <person name="Kim J.F."/>
        </authorList>
    </citation>
    <scope>NUCLEOTIDE SEQUENCE [LARGE SCALE GENOMIC DNA]</scope>
    <source>
        <strain evidence="3">DSM 17205 / KCTC 12402 / DSW-6</strain>
    </source>
</reference>
<keyword evidence="1" id="KW-1133">Transmembrane helix</keyword>
<dbReference type="AlphaFoldDB" id="L7W5J4"/>
<keyword evidence="1" id="KW-0472">Membrane</keyword>
<dbReference type="HOGENOM" id="CLU_2936999_0_0_10"/>
<dbReference type="KEGG" id="ndo:DDD_0222"/>
<dbReference type="Proteomes" id="UP000011173">
    <property type="component" value="Chromosome"/>
</dbReference>
<evidence type="ECO:0000313" key="3">
    <source>
        <dbReference type="Proteomes" id="UP000011173"/>
    </source>
</evidence>
<proteinExistence type="predicted"/>
<feature type="transmembrane region" description="Helical" evidence="1">
    <location>
        <begin position="21"/>
        <end position="44"/>
    </location>
</feature>
<gene>
    <name evidence="2" type="ordered locus">DDD_0222</name>
</gene>
<evidence type="ECO:0000313" key="2">
    <source>
        <dbReference type="EMBL" id="AGC75349.1"/>
    </source>
</evidence>
<protein>
    <submittedName>
        <fullName evidence="2">Uncharacterized protein</fullName>
    </submittedName>
</protein>
<organism evidence="2 3">
    <name type="scientific">Nonlabens dokdonensis (strain DSM 17205 / KCTC 12402 / DSW-6)</name>
    <name type="common">Donghaeana dokdonensis</name>
    <dbReference type="NCBI Taxonomy" id="592029"/>
    <lineage>
        <taxon>Bacteria</taxon>
        <taxon>Pseudomonadati</taxon>
        <taxon>Bacteroidota</taxon>
        <taxon>Flavobacteriia</taxon>
        <taxon>Flavobacteriales</taxon>
        <taxon>Flavobacteriaceae</taxon>
        <taxon>Nonlabens</taxon>
    </lineage>
</organism>
<name>L7W5J4_NONDD</name>
<keyword evidence="1" id="KW-0812">Transmembrane</keyword>
<accession>L7W5J4</accession>
<dbReference type="STRING" id="592029.DDD_0222"/>
<dbReference type="EMBL" id="CP001397">
    <property type="protein sequence ID" value="AGC75349.1"/>
    <property type="molecule type" value="Genomic_DNA"/>
</dbReference>